<accession>A0A2G8SQ45</accession>
<dbReference type="AlphaFoldDB" id="A0A2G8SQ45"/>
<dbReference type="STRING" id="1077348.A0A2G8SQ45"/>
<feature type="compositionally biased region" description="Basic and acidic residues" evidence="2">
    <location>
        <begin position="367"/>
        <end position="381"/>
    </location>
</feature>
<organism evidence="3 4">
    <name type="scientific">Ganoderma sinense ZZ0214-1</name>
    <dbReference type="NCBI Taxonomy" id="1077348"/>
    <lineage>
        <taxon>Eukaryota</taxon>
        <taxon>Fungi</taxon>
        <taxon>Dikarya</taxon>
        <taxon>Basidiomycota</taxon>
        <taxon>Agaricomycotina</taxon>
        <taxon>Agaricomycetes</taxon>
        <taxon>Polyporales</taxon>
        <taxon>Polyporaceae</taxon>
        <taxon>Ganoderma</taxon>
    </lineage>
</organism>
<gene>
    <name evidence="3" type="ORF">GSI_01544</name>
</gene>
<keyword evidence="1" id="KW-0175">Coiled coil</keyword>
<feature type="region of interest" description="Disordered" evidence="2">
    <location>
        <begin position="325"/>
        <end position="390"/>
    </location>
</feature>
<keyword evidence="4" id="KW-1185">Reference proteome</keyword>
<feature type="region of interest" description="Disordered" evidence="2">
    <location>
        <begin position="422"/>
        <end position="450"/>
    </location>
</feature>
<evidence type="ECO:0000256" key="2">
    <source>
        <dbReference type="SAM" id="MobiDB-lite"/>
    </source>
</evidence>
<sequence length="755" mass="85482">MSLSDSFAQTAMDLALDDVDVSSTSSDVYVTARSAFDSSSSEGTDTPYATPRAQSIPPSYPTPSISRLHVPGSFQQSSGSLTPMSVRSTNDIENVPMSELHSGQRTPRACDEDDEMYERESSAEVRRHLDDDNKSVVYQRRNREPTPEDFGSDDLLMDSVENSVEVHRSDDGHDSRAVRPRRDQELTSGGLRREVNYWKEVSKYRQGQNKELKKQYADAVSRWQKMQQQNDATVGKMQEQMSKLMDFMNSTRTAAESELRNKVQAEEVRIAAQHQAIQVAQEQLNAKQAEQDKIAGDLREREAAIEKNRAEVENHQATVSRLLQQARTARPRSSAPPVTAQPLAAPPKPAGSSTRMFLTAIPESVDDADKGSGSEGEDKPLRSVPRAATSSRLMASTVGDDVEVHTLTVNQLVEAIRQSLRKEMAESSSRRHRRRSATPASESEPEVDRETRIELLRRVRELYKKQCGIETDKDWHGHQEADHPAVQAYNTRGEGAPSINNIRFDMCTSGSTVSPWNYVIFEHLLETFKADNATFISDNNITDCYINGLIEDKFSRGRQTWRGGQPKLKSTGVFETPEECETRILLADKRLKERARTDQRRCNKFERRHATVEKVIALHVGDPESDVAVWRFLEKVLDLLGPDSMSSEDTCDDLPETVFRVKVLEWRRPMDEHMEIIDKQHVLDRDLFSQQGSRPGKRLRDSTVKSTREPVRRLPQQLYNPDWLKAQNAHQVHTLAVSSEKFEWIRVVATLAHAM</sequence>
<feature type="region of interest" description="Disordered" evidence="2">
    <location>
        <begin position="690"/>
        <end position="709"/>
    </location>
</feature>
<feature type="compositionally biased region" description="Polar residues" evidence="2">
    <location>
        <begin position="73"/>
        <end position="92"/>
    </location>
</feature>
<protein>
    <submittedName>
        <fullName evidence="3">Uncharacterized protein</fullName>
    </submittedName>
</protein>
<reference evidence="3 4" key="1">
    <citation type="journal article" date="2015" name="Sci. Rep.">
        <title>Chromosome-level genome map provides insights into diverse defense mechanisms in the medicinal fungus Ganoderma sinense.</title>
        <authorList>
            <person name="Zhu Y."/>
            <person name="Xu J."/>
            <person name="Sun C."/>
            <person name="Zhou S."/>
            <person name="Xu H."/>
            <person name="Nelson D.R."/>
            <person name="Qian J."/>
            <person name="Song J."/>
            <person name="Luo H."/>
            <person name="Xiang L."/>
            <person name="Li Y."/>
            <person name="Xu Z."/>
            <person name="Ji A."/>
            <person name="Wang L."/>
            <person name="Lu S."/>
            <person name="Hayward A."/>
            <person name="Sun W."/>
            <person name="Li X."/>
            <person name="Schwartz D.C."/>
            <person name="Wang Y."/>
            <person name="Chen S."/>
        </authorList>
    </citation>
    <scope>NUCLEOTIDE SEQUENCE [LARGE SCALE GENOMIC DNA]</scope>
    <source>
        <strain evidence="3 4">ZZ0214-1</strain>
    </source>
</reference>
<name>A0A2G8SQ45_9APHY</name>
<feature type="coiled-coil region" evidence="1">
    <location>
        <begin position="270"/>
        <end position="325"/>
    </location>
</feature>
<feature type="compositionally biased region" description="Basic and acidic residues" evidence="2">
    <location>
        <begin position="118"/>
        <end position="134"/>
    </location>
</feature>
<proteinExistence type="predicted"/>
<feature type="region of interest" description="Disordered" evidence="2">
    <location>
        <begin position="33"/>
        <end position="188"/>
    </location>
</feature>
<dbReference type="EMBL" id="AYKW01000002">
    <property type="protein sequence ID" value="PIL35884.1"/>
    <property type="molecule type" value="Genomic_DNA"/>
</dbReference>
<feature type="compositionally biased region" description="Basic and acidic residues" evidence="2">
    <location>
        <begin position="698"/>
        <end position="709"/>
    </location>
</feature>
<dbReference type="Gene3D" id="1.10.287.1490">
    <property type="match status" value="1"/>
</dbReference>
<comment type="caution">
    <text evidence="3">The sequence shown here is derived from an EMBL/GenBank/DDBJ whole genome shotgun (WGS) entry which is preliminary data.</text>
</comment>
<evidence type="ECO:0000256" key="1">
    <source>
        <dbReference type="SAM" id="Coils"/>
    </source>
</evidence>
<dbReference type="OrthoDB" id="3224221at2759"/>
<dbReference type="Proteomes" id="UP000230002">
    <property type="component" value="Unassembled WGS sequence"/>
</dbReference>
<feature type="compositionally biased region" description="Basic and acidic residues" evidence="2">
    <location>
        <begin position="164"/>
        <end position="188"/>
    </location>
</feature>
<evidence type="ECO:0000313" key="3">
    <source>
        <dbReference type="EMBL" id="PIL35884.1"/>
    </source>
</evidence>
<evidence type="ECO:0000313" key="4">
    <source>
        <dbReference type="Proteomes" id="UP000230002"/>
    </source>
</evidence>